<dbReference type="Proteomes" id="UP000799754">
    <property type="component" value="Unassembled WGS sequence"/>
</dbReference>
<dbReference type="EMBL" id="MU006733">
    <property type="protein sequence ID" value="KAF2624062.1"/>
    <property type="molecule type" value="Genomic_DNA"/>
</dbReference>
<proteinExistence type="predicted"/>
<evidence type="ECO:0000313" key="2">
    <source>
        <dbReference type="Proteomes" id="UP000799754"/>
    </source>
</evidence>
<accession>A0ACB6RQS5</accession>
<name>A0ACB6RQS5_9PLEO</name>
<gene>
    <name evidence="1" type="ORF">BU25DRAFT_424446</name>
</gene>
<reference evidence="1" key="1">
    <citation type="journal article" date="2020" name="Stud. Mycol.">
        <title>101 Dothideomycetes genomes: a test case for predicting lifestyles and emergence of pathogens.</title>
        <authorList>
            <person name="Haridas S."/>
            <person name="Albert R."/>
            <person name="Binder M."/>
            <person name="Bloem J."/>
            <person name="Labutti K."/>
            <person name="Salamov A."/>
            <person name="Andreopoulos B."/>
            <person name="Baker S."/>
            <person name="Barry K."/>
            <person name="Bills G."/>
            <person name="Bluhm B."/>
            <person name="Cannon C."/>
            <person name="Castanera R."/>
            <person name="Culley D."/>
            <person name="Daum C."/>
            <person name="Ezra D."/>
            <person name="Gonzalez J."/>
            <person name="Henrissat B."/>
            <person name="Kuo A."/>
            <person name="Liang C."/>
            <person name="Lipzen A."/>
            <person name="Lutzoni F."/>
            <person name="Magnuson J."/>
            <person name="Mondo S."/>
            <person name="Nolan M."/>
            <person name="Ohm R."/>
            <person name="Pangilinan J."/>
            <person name="Park H.-J."/>
            <person name="Ramirez L."/>
            <person name="Alfaro M."/>
            <person name="Sun H."/>
            <person name="Tritt A."/>
            <person name="Yoshinaga Y."/>
            <person name="Zwiers L.-H."/>
            <person name="Turgeon B."/>
            <person name="Goodwin S."/>
            <person name="Spatafora J."/>
            <person name="Crous P."/>
            <person name="Grigoriev I."/>
        </authorList>
    </citation>
    <scope>NUCLEOTIDE SEQUENCE</scope>
    <source>
        <strain evidence="1">CBS 525.71</strain>
    </source>
</reference>
<comment type="caution">
    <text evidence="1">The sequence shown here is derived from an EMBL/GenBank/DDBJ whole genome shotgun (WGS) entry which is preliminary data.</text>
</comment>
<evidence type="ECO:0000313" key="1">
    <source>
        <dbReference type="EMBL" id="KAF2624062.1"/>
    </source>
</evidence>
<sequence length="155" mass="16979">MATIYGCATLTIIAPTGKRANPGLAGVSVPRPTQVKKTIEGYNFFTIPPEILVERTATDWSTRAWTLQEEVLSMRVLHFTESQPPEEEAAIIPADFEGTMPLYGGILRVYTSCPLTNEIDSLNAFLGLLARFKGRLFPLGFCHGLPLQSHSITLG</sequence>
<protein>
    <submittedName>
        <fullName evidence="1">Uncharacterized protein</fullName>
    </submittedName>
</protein>
<keyword evidence="2" id="KW-1185">Reference proteome</keyword>
<organism evidence="1 2">
    <name type="scientific">Macroventuria anomochaeta</name>
    <dbReference type="NCBI Taxonomy" id="301207"/>
    <lineage>
        <taxon>Eukaryota</taxon>
        <taxon>Fungi</taxon>
        <taxon>Dikarya</taxon>
        <taxon>Ascomycota</taxon>
        <taxon>Pezizomycotina</taxon>
        <taxon>Dothideomycetes</taxon>
        <taxon>Pleosporomycetidae</taxon>
        <taxon>Pleosporales</taxon>
        <taxon>Pleosporineae</taxon>
        <taxon>Didymellaceae</taxon>
        <taxon>Macroventuria</taxon>
    </lineage>
</organism>